<protein>
    <submittedName>
        <fullName evidence="2">Uncharacterized protein</fullName>
    </submittedName>
</protein>
<sequence length="313" mass="35047">MVEDPTGSASSGPAPGVEAKNEPDRELTLDYLKELTRAVGRGQIAAEGCARLLDAAMRQQAVLRKTWFRHSGSSGGGPARLLEEINGYARVIDELRELSAGDRTTEDAVPVGNNSTPETDHSTGSGNSRRRSRKRRRSRGAQRRKPSDRRTSEPGANSGLATPSAEIEDFSPLSTDAIDRYRDDYLQYLEKWRTLSRKQGSITGAVELEDLKDLLDRRREELAMWSQQGGYSGDIPLFFTDSVGELESVPRTEKNVRRRRASEPRGRSRATFGSREEGIRQILDDFRSFVPSRQREPTHINRTVFVTSGRINR</sequence>
<accession>A0A1X7KEG7</accession>
<reference evidence="3" key="1">
    <citation type="submission" date="2017-04" db="EMBL/GenBank/DDBJ databases">
        <authorList>
            <person name="Varghese N."/>
            <person name="Submissions S."/>
        </authorList>
    </citation>
    <scope>NUCLEOTIDE SEQUENCE [LARGE SCALE GENOMIC DNA]</scope>
    <source>
        <strain evidence="3">VDS</strain>
    </source>
</reference>
<evidence type="ECO:0000313" key="3">
    <source>
        <dbReference type="Proteomes" id="UP000193309"/>
    </source>
</evidence>
<feature type="compositionally biased region" description="Basic residues" evidence="1">
    <location>
        <begin position="128"/>
        <end position="147"/>
    </location>
</feature>
<keyword evidence="3" id="KW-1185">Reference proteome</keyword>
<evidence type="ECO:0000313" key="2">
    <source>
        <dbReference type="EMBL" id="SMG39647.1"/>
    </source>
</evidence>
<feature type="compositionally biased region" description="Basic and acidic residues" evidence="1">
    <location>
        <begin position="250"/>
        <end position="266"/>
    </location>
</feature>
<feature type="region of interest" description="Disordered" evidence="1">
    <location>
        <begin position="99"/>
        <end position="168"/>
    </location>
</feature>
<organism evidence="2 3">
    <name type="scientific">Corynebacterium pollutisoli</name>
    <dbReference type="NCBI Taxonomy" id="1610489"/>
    <lineage>
        <taxon>Bacteria</taxon>
        <taxon>Bacillati</taxon>
        <taxon>Actinomycetota</taxon>
        <taxon>Actinomycetes</taxon>
        <taxon>Mycobacteriales</taxon>
        <taxon>Corynebacteriaceae</taxon>
        <taxon>Corynebacterium</taxon>
    </lineage>
</organism>
<dbReference type="EMBL" id="FXAR01000012">
    <property type="protein sequence ID" value="SMG39647.1"/>
    <property type="molecule type" value="Genomic_DNA"/>
</dbReference>
<feature type="region of interest" description="Disordered" evidence="1">
    <location>
        <begin position="1"/>
        <end position="25"/>
    </location>
</feature>
<dbReference type="Proteomes" id="UP000193309">
    <property type="component" value="Unassembled WGS sequence"/>
</dbReference>
<name>A0A1X7KEG7_9CORY</name>
<evidence type="ECO:0000256" key="1">
    <source>
        <dbReference type="SAM" id="MobiDB-lite"/>
    </source>
</evidence>
<dbReference type="AlphaFoldDB" id="A0A1X7KEG7"/>
<gene>
    <name evidence="2" type="ORF">SAMN06295981_2520</name>
</gene>
<proteinExistence type="predicted"/>
<feature type="region of interest" description="Disordered" evidence="1">
    <location>
        <begin position="250"/>
        <end position="273"/>
    </location>
</feature>